<organism evidence="2 3">
    <name type="scientific">Bradyrhizobium erythrophlei</name>
    <dbReference type="NCBI Taxonomy" id="1437360"/>
    <lineage>
        <taxon>Bacteria</taxon>
        <taxon>Pseudomonadati</taxon>
        <taxon>Pseudomonadota</taxon>
        <taxon>Alphaproteobacteria</taxon>
        <taxon>Hyphomicrobiales</taxon>
        <taxon>Nitrobacteraceae</taxon>
        <taxon>Bradyrhizobium</taxon>
    </lineage>
</organism>
<dbReference type="Proteomes" id="UP000189796">
    <property type="component" value="Chromosome I"/>
</dbReference>
<feature type="transmembrane region" description="Helical" evidence="1">
    <location>
        <begin position="64"/>
        <end position="84"/>
    </location>
</feature>
<evidence type="ECO:0000313" key="3">
    <source>
        <dbReference type="Proteomes" id="UP000189796"/>
    </source>
</evidence>
<gene>
    <name evidence="2" type="ORF">SAMN05443248_4320</name>
</gene>
<feature type="transmembrane region" description="Helical" evidence="1">
    <location>
        <begin position="104"/>
        <end position="122"/>
    </location>
</feature>
<keyword evidence="1" id="KW-1133">Transmembrane helix</keyword>
<reference evidence="2 3" key="1">
    <citation type="submission" date="2016-11" db="EMBL/GenBank/DDBJ databases">
        <authorList>
            <person name="Jaros S."/>
            <person name="Januszkiewicz K."/>
            <person name="Wedrychowicz H."/>
        </authorList>
    </citation>
    <scope>NUCLEOTIDE SEQUENCE [LARGE SCALE GENOMIC DNA]</scope>
    <source>
        <strain evidence="2 3">GAS138</strain>
    </source>
</reference>
<feature type="transmembrane region" description="Helical" evidence="1">
    <location>
        <begin position="33"/>
        <end position="52"/>
    </location>
</feature>
<dbReference type="AlphaFoldDB" id="A0A1M5RQJ0"/>
<name>A0A1M5RQJ0_9BRAD</name>
<evidence type="ECO:0000256" key="1">
    <source>
        <dbReference type="SAM" id="Phobius"/>
    </source>
</evidence>
<proteinExistence type="predicted"/>
<protein>
    <submittedName>
        <fullName evidence="2">Uncharacterized protein</fullName>
    </submittedName>
</protein>
<accession>A0A1M5RQJ0</accession>
<sequence length="143" mass="16026">MLSADYIFVATVALVIGCNVTLARLRRIDVVEQGVWTATVVCMTVSLSISFWAGHRFKTVWPKFAFFLIACVIGIFLFPLFGGLWAGTAPQQEPLIDPAFRKQFWTVIGGVVAMAYFGAWRLQKIIDSRRKKIAVSSPLWVKL</sequence>
<dbReference type="EMBL" id="LT670817">
    <property type="protein sequence ID" value="SHH28486.1"/>
    <property type="molecule type" value="Genomic_DNA"/>
</dbReference>
<keyword evidence="1" id="KW-0472">Membrane</keyword>
<keyword evidence="1" id="KW-0812">Transmembrane</keyword>
<evidence type="ECO:0000313" key="2">
    <source>
        <dbReference type="EMBL" id="SHH28486.1"/>
    </source>
</evidence>